<proteinExistence type="predicted"/>
<comment type="caution">
    <text evidence="1">The sequence shown here is derived from an EMBL/GenBank/DDBJ whole genome shotgun (WGS) entry which is preliminary data.</text>
</comment>
<name>A0ABU8DMT6_ERWAP</name>
<gene>
    <name evidence="1" type="ORF">V8N49_23935</name>
</gene>
<keyword evidence="2" id="KW-1185">Reference proteome</keyword>
<reference evidence="1 2" key="1">
    <citation type="submission" date="2024-02" db="EMBL/GenBank/DDBJ databases">
        <title>First report Erwinia aphidicola in onion in Chile.</title>
        <authorList>
            <person name="Valenzuela M."/>
            <person name="Pena M."/>
            <person name="Dutta B."/>
        </authorList>
    </citation>
    <scope>NUCLEOTIDE SEQUENCE [LARGE SCALE GENOMIC DNA]</scope>
    <source>
        <strain evidence="1 2">QCJ3A</strain>
    </source>
</reference>
<organism evidence="1 2">
    <name type="scientific">Erwinia aphidicola</name>
    <dbReference type="NCBI Taxonomy" id="68334"/>
    <lineage>
        <taxon>Bacteria</taxon>
        <taxon>Pseudomonadati</taxon>
        <taxon>Pseudomonadota</taxon>
        <taxon>Gammaproteobacteria</taxon>
        <taxon>Enterobacterales</taxon>
        <taxon>Erwiniaceae</taxon>
        <taxon>Erwinia</taxon>
    </lineage>
</organism>
<sequence>MKNNSYPENGSLHKCVCEISSVISALQYAEADPSTGNHPANLLKLCINQLLKNVAQLNDDFGADWPENQ</sequence>
<dbReference type="Proteomes" id="UP001306592">
    <property type="component" value="Unassembled WGS sequence"/>
</dbReference>
<accession>A0ABU8DMT6</accession>
<dbReference type="RefSeq" id="WP_336204526.1">
    <property type="nucleotide sequence ID" value="NZ_JBANEI010000038.1"/>
</dbReference>
<protein>
    <submittedName>
        <fullName evidence="1">Uncharacterized protein</fullName>
    </submittedName>
</protein>
<evidence type="ECO:0000313" key="2">
    <source>
        <dbReference type="Proteomes" id="UP001306592"/>
    </source>
</evidence>
<dbReference type="EMBL" id="JBANEI010000038">
    <property type="protein sequence ID" value="MEI2684666.1"/>
    <property type="molecule type" value="Genomic_DNA"/>
</dbReference>
<evidence type="ECO:0000313" key="1">
    <source>
        <dbReference type="EMBL" id="MEI2684666.1"/>
    </source>
</evidence>